<sequence length="204" mass="22398">MFWSFGKSKSDQSSYGFTILELLVVISIFLVITGVVIADIPSFRNKSSLDLITSEVATYVRGAQVYGATQRGSGNGDDNVSYGVNFNLNNGSTFFLFKNSSEGAHEETYDIQGFKVTKITVYQTSGQTPVNNELDIIFRANDYTSSIGTQLEPEIKMDGDLQSGFDQVDIEIRPDRDQSLCKLVRVYGNGQIAPVALDTCDPLS</sequence>
<organism evidence="2 3">
    <name type="scientific">Candidatus Vogelbacteria bacterium CG10_big_fil_rev_8_21_14_0_10_49_38</name>
    <dbReference type="NCBI Taxonomy" id="1975043"/>
    <lineage>
        <taxon>Bacteria</taxon>
        <taxon>Candidatus Vogeliibacteriota</taxon>
    </lineage>
</organism>
<comment type="caution">
    <text evidence="2">The sequence shown here is derived from an EMBL/GenBank/DDBJ whole genome shotgun (WGS) entry which is preliminary data.</text>
</comment>
<name>A0A2H0RIR1_9BACT</name>
<dbReference type="Proteomes" id="UP000230431">
    <property type="component" value="Unassembled WGS sequence"/>
</dbReference>
<dbReference type="Pfam" id="PF07963">
    <property type="entry name" value="N_methyl"/>
    <property type="match status" value="1"/>
</dbReference>
<feature type="transmembrane region" description="Helical" evidence="1">
    <location>
        <begin position="15"/>
        <end position="38"/>
    </location>
</feature>
<dbReference type="NCBIfam" id="TIGR02532">
    <property type="entry name" value="IV_pilin_GFxxxE"/>
    <property type="match status" value="1"/>
</dbReference>
<keyword evidence="1" id="KW-0472">Membrane</keyword>
<evidence type="ECO:0000313" key="2">
    <source>
        <dbReference type="EMBL" id="PIR46347.1"/>
    </source>
</evidence>
<evidence type="ECO:0008006" key="4">
    <source>
        <dbReference type="Google" id="ProtNLM"/>
    </source>
</evidence>
<reference evidence="2 3" key="1">
    <citation type="submission" date="2017-09" db="EMBL/GenBank/DDBJ databases">
        <title>Depth-based differentiation of microbial function through sediment-hosted aquifers and enrichment of novel symbionts in the deep terrestrial subsurface.</title>
        <authorList>
            <person name="Probst A.J."/>
            <person name="Ladd B."/>
            <person name="Jarett J.K."/>
            <person name="Geller-Mcgrath D.E."/>
            <person name="Sieber C.M."/>
            <person name="Emerson J.B."/>
            <person name="Anantharaman K."/>
            <person name="Thomas B.C."/>
            <person name="Malmstrom R."/>
            <person name="Stieglmeier M."/>
            <person name="Klingl A."/>
            <person name="Woyke T."/>
            <person name="Ryan C.M."/>
            <person name="Banfield J.F."/>
        </authorList>
    </citation>
    <scope>NUCLEOTIDE SEQUENCE [LARGE SCALE GENOMIC DNA]</scope>
    <source>
        <strain evidence="2">CG10_big_fil_rev_8_21_14_0_10_49_38</strain>
    </source>
</reference>
<protein>
    <recommendedName>
        <fullName evidence="4">Prepilin-type N-terminal cleavage/methylation domain-containing protein</fullName>
    </recommendedName>
</protein>
<evidence type="ECO:0000256" key="1">
    <source>
        <dbReference type="SAM" id="Phobius"/>
    </source>
</evidence>
<proteinExistence type="predicted"/>
<dbReference type="EMBL" id="PCYK01000003">
    <property type="protein sequence ID" value="PIR46347.1"/>
    <property type="molecule type" value="Genomic_DNA"/>
</dbReference>
<gene>
    <name evidence="2" type="ORF">COV08_00220</name>
</gene>
<dbReference type="InterPro" id="IPR012902">
    <property type="entry name" value="N_methyl_site"/>
</dbReference>
<keyword evidence="1" id="KW-0812">Transmembrane</keyword>
<accession>A0A2H0RIR1</accession>
<evidence type="ECO:0000313" key="3">
    <source>
        <dbReference type="Proteomes" id="UP000230431"/>
    </source>
</evidence>
<dbReference type="AlphaFoldDB" id="A0A2H0RIR1"/>
<keyword evidence="1" id="KW-1133">Transmembrane helix</keyword>